<dbReference type="Gene3D" id="2.60.40.10">
    <property type="entry name" value="Immunoglobulins"/>
    <property type="match status" value="1"/>
</dbReference>
<evidence type="ECO:0000256" key="5">
    <source>
        <dbReference type="ARBA" id="ARBA00023125"/>
    </source>
</evidence>
<evidence type="ECO:0000256" key="2">
    <source>
        <dbReference type="ARBA" id="ARBA00012438"/>
    </source>
</evidence>
<keyword evidence="4" id="KW-0805">Transcription regulation</keyword>
<dbReference type="SUPFAM" id="SSF55874">
    <property type="entry name" value="ATPase domain of HSP90 chaperone/DNA topoisomerase II/histidine kinase"/>
    <property type="match status" value="1"/>
</dbReference>
<keyword evidence="12" id="KW-0067">ATP-binding</keyword>
<feature type="domain" description="HTH araC/xylS-type" evidence="9">
    <location>
        <begin position="1275"/>
        <end position="1374"/>
    </location>
</feature>
<dbReference type="InterPro" id="IPR001789">
    <property type="entry name" value="Sig_transdc_resp-reg_receiver"/>
</dbReference>
<dbReference type="SMART" id="SM00387">
    <property type="entry name" value="HATPase_c"/>
    <property type="match status" value="1"/>
</dbReference>
<feature type="signal peptide" evidence="8">
    <location>
        <begin position="1"/>
        <end position="21"/>
    </location>
</feature>
<organism evidence="12 13">
    <name type="scientific">Hymenobacter monticola</name>
    <dbReference type="NCBI Taxonomy" id="1705399"/>
    <lineage>
        <taxon>Bacteria</taxon>
        <taxon>Pseudomonadati</taxon>
        <taxon>Bacteroidota</taxon>
        <taxon>Cytophagia</taxon>
        <taxon>Cytophagales</taxon>
        <taxon>Hymenobacteraceae</taxon>
        <taxon>Hymenobacter</taxon>
    </lineage>
</organism>
<dbReference type="SMART" id="SM00448">
    <property type="entry name" value="REC"/>
    <property type="match status" value="1"/>
</dbReference>
<dbReference type="SUPFAM" id="SSF46689">
    <property type="entry name" value="Homeodomain-like"/>
    <property type="match status" value="1"/>
</dbReference>
<dbReference type="SMART" id="SM00388">
    <property type="entry name" value="HisKA"/>
    <property type="match status" value="1"/>
</dbReference>
<dbReference type="InterPro" id="IPR036097">
    <property type="entry name" value="HisK_dim/P_sf"/>
</dbReference>
<dbReference type="SUPFAM" id="SSF52172">
    <property type="entry name" value="CheY-like"/>
    <property type="match status" value="1"/>
</dbReference>
<dbReference type="Gene3D" id="2.130.10.10">
    <property type="entry name" value="YVTN repeat-like/Quinoprotein amine dehydrogenase"/>
    <property type="match status" value="3"/>
</dbReference>
<evidence type="ECO:0000256" key="4">
    <source>
        <dbReference type="ARBA" id="ARBA00023015"/>
    </source>
</evidence>
<evidence type="ECO:0000313" key="12">
    <source>
        <dbReference type="EMBL" id="UOE33335.1"/>
    </source>
</evidence>
<dbReference type="Pfam" id="PF00072">
    <property type="entry name" value="Response_reg"/>
    <property type="match status" value="1"/>
</dbReference>
<comment type="catalytic activity">
    <reaction evidence="1">
        <text>ATP + protein L-histidine = ADP + protein N-phospho-L-histidine.</text>
        <dbReference type="EC" id="2.7.13.3"/>
    </reaction>
</comment>
<dbReference type="Gene3D" id="1.10.10.60">
    <property type="entry name" value="Homeodomain-like"/>
    <property type="match status" value="1"/>
</dbReference>
<dbReference type="Gene3D" id="3.40.50.2300">
    <property type="match status" value="1"/>
</dbReference>
<dbReference type="InterPro" id="IPR003661">
    <property type="entry name" value="HisK_dim/P_dom"/>
</dbReference>
<dbReference type="RefSeq" id="WP_243513034.1">
    <property type="nucleotide sequence ID" value="NZ_CP094534.1"/>
</dbReference>
<name>A0ABY4B2G4_9BACT</name>
<feature type="domain" description="Response regulatory" evidence="11">
    <location>
        <begin position="1102"/>
        <end position="1216"/>
    </location>
</feature>
<feature type="domain" description="Histidine kinase" evidence="10">
    <location>
        <begin position="818"/>
        <end position="1044"/>
    </location>
</feature>
<reference evidence="12 13" key="1">
    <citation type="submission" date="2022-03" db="EMBL/GenBank/DDBJ databases">
        <title>Hymenobactersp. isolated from the air.</title>
        <authorList>
            <person name="Won M."/>
            <person name="Kwon S.-W."/>
        </authorList>
    </citation>
    <scope>NUCLEOTIDE SEQUENCE [LARGE SCALE GENOMIC DNA]</scope>
    <source>
        <strain evidence="12 13">KACC 22596</strain>
    </source>
</reference>
<keyword evidence="13" id="KW-1185">Reference proteome</keyword>
<gene>
    <name evidence="12" type="ORF">MTP16_19690</name>
</gene>
<keyword evidence="8" id="KW-0732">Signal</keyword>
<dbReference type="InterPro" id="IPR005467">
    <property type="entry name" value="His_kinase_dom"/>
</dbReference>
<dbReference type="SMART" id="SM00342">
    <property type="entry name" value="HTH_ARAC"/>
    <property type="match status" value="1"/>
</dbReference>
<evidence type="ECO:0000256" key="1">
    <source>
        <dbReference type="ARBA" id="ARBA00000085"/>
    </source>
</evidence>
<proteinExistence type="predicted"/>
<keyword evidence="3 7" id="KW-0597">Phosphoprotein</keyword>
<dbReference type="SUPFAM" id="SSF47384">
    <property type="entry name" value="Homodimeric domain of signal transducing histidine kinase"/>
    <property type="match status" value="1"/>
</dbReference>
<dbReference type="InterPro" id="IPR018060">
    <property type="entry name" value="HTH_AraC"/>
</dbReference>
<dbReference type="GO" id="GO:0005524">
    <property type="term" value="F:ATP binding"/>
    <property type="evidence" value="ECO:0007669"/>
    <property type="project" value="UniProtKB-KW"/>
</dbReference>
<dbReference type="InterPro" id="IPR011123">
    <property type="entry name" value="Y_Y_Y"/>
</dbReference>
<evidence type="ECO:0000259" key="9">
    <source>
        <dbReference type="PROSITE" id="PS01124"/>
    </source>
</evidence>
<dbReference type="Proteomes" id="UP000831390">
    <property type="component" value="Chromosome"/>
</dbReference>
<dbReference type="InterPro" id="IPR011006">
    <property type="entry name" value="CheY-like_superfamily"/>
</dbReference>
<dbReference type="PROSITE" id="PS50110">
    <property type="entry name" value="RESPONSE_REGULATORY"/>
    <property type="match status" value="1"/>
</dbReference>
<dbReference type="InterPro" id="IPR003594">
    <property type="entry name" value="HATPase_dom"/>
</dbReference>
<dbReference type="InterPro" id="IPR015943">
    <property type="entry name" value="WD40/YVTN_repeat-like_dom_sf"/>
</dbReference>
<dbReference type="Pfam" id="PF02518">
    <property type="entry name" value="HATPase_c"/>
    <property type="match status" value="1"/>
</dbReference>
<keyword evidence="6" id="KW-0804">Transcription</keyword>
<sequence>MLLRALGPAGLLLGLLPKLQAQTLTTRTFTPDNGLLQSMVYCLGQDAWGRLWVGSQAGASVYNGQEFKVYGGSQGLPDSHVRAVAPVVGGTGMWVGMQYASLAVLGNDQRIRQVRVPGLQAPGNILSLWAGPGELWMGTQKQGVWRLRFGASRADTLVQHWSAVGGHAADSVEYLGPGLRGQLWASSPHGLLVFDGRSGQPLPAAQAALPPALRQRTYGFCRVSDSVAWVGTRAGLLRVSAPAGGRPWRLRHYTAAEGLSSNLVLRVAVDWQGRVWANAYNGLNLGTADPSTGQLHFRVLGTRPNSASDHGHDVLLDREGNIWAADGQGVTQYLTNVRFTQYGPADGLRGSYVCALAQPRPDELWLAMERHLTALPLTATGIRTPTRHLLVPAAKGTAGANPASLLADRQGRMWVGTFRDGLRRYDMRTGRWENLNNRAPALAGVTVSSIGEDARGRLWLTTHRMGVTVYDPATDTYRTFRKGEQGLPSDNFWQVFRDHRGWLWLGSDDAGLVRVDTDHDTFERVDGQSGRLCISSISEDEHGDFWLGPVGIALLRYEPATRRLLRYDHSGLQSINPYFVQCDGAGQVWVGTHLGVDVLNMRTGKARSFDRTNGYGGGETNENAVLRGPDGRLWMGTVGGLMVYDPRRPARPCVGPSAYLTGLRVGLHDTTIAAPLELPYRLNSVSFDYIGVSLARPGSVRYQYRLRGYRDEWVGPVTSTSATYASLPPGHYAFEVRASTDEGGWSPQPARLSFDIAAPWWRRWWAFGLYAAAFGLALAGVRRRTRAQERERAERALERQTLRYLQELDRVKTDFFTNVSHELRTPLTLILGPAEVLAETVPDPASRRQAGLVLGQARKLLQLINQLLDLSKLDAGALRLHPTAGDVARLARQLVTGFAGLAERRGIGLHLEAPDSPVLLVFDAAKLDEVLTNLLANALRFTPEGGQVWLRVAEQPPTAAAPAGTVELAVQDTGPGIAAEDLPNVFDRFYQARSQEPTPVATRQGTGIGLALVRELVALHGGTVTVSSLPGEGACFVVRLPRVLLPTGTGAPYGGTAPAAEPMRTEEEMPAAEMHLAGAAAATPATAATNAAAYAEPAEPAQVLIIEDSEEVRAFVAETLAGYRLLLAPDGAAGLDLARAEVPDLIVSDVMMPGLSGYEVCAALKADAATSHIPVVLLTARTTADDRLQGLETGAQAYLPKPFRPRELQAQVRSLLHLREQTQARFAGTVTGHVTAEAAEVLPYSMPPVPPPADPLVAHQAAVAALPSRDQAFLRAFEAAILAHLGDEHYSMDQLGAELNLSRTQLYRKLKALTGQAPAEYLRQTRLLRALALLQGRVATVAEVAYQVGYANPAHFSTAFSRHFGYPPSAVCKEMAQKPV</sequence>
<evidence type="ECO:0000259" key="10">
    <source>
        <dbReference type="PROSITE" id="PS50109"/>
    </source>
</evidence>
<dbReference type="InterPro" id="IPR018062">
    <property type="entry name" value="HTH_AraC-typ_CS"/>
</dbReference>
<dbReference type="Gene3D" id="3.30.565.10">
    <property type="entry name" value="Histidine kinase-like ATPase, C-terminal domain"/>
    <property type="match status" value="1"/>
</dbReference>
<feature type="modified residue" description="4-aspartylphosphate" evidence="7">
    <location>
        <position position="1149"/>
    </location>
</feature>
<dbReference type="Pfam" id="PF00512">
    <property type="entry name" value="HisKA"/>
    <property type="match status" value="1"/>
</dbReference>
<evidence type="ECO:0000259" key="11">
    <source>
        <dbReference type="PROSITE" id="PS50110"/>
    </source>
</evidence>
<dbReference type="EMBL" id="CP094534">
    <property type="protein sequence ID" value="UOE33335.1"/>
    <property type="molecule type" value="Genomic_DNA"/>
</dbReference>
<dbReference type="PROSITE" id="PS00041">
    <property type="entry name" value="HTH_ARAC_FAMILY_1"/>
    <property type="match status" value="1"/>
</dbReference>
<dbReference type="Pfam" id="PF07495">
    <property type="entry name" value="Y_Y_Y"/>
    <property type="match status" value="1"/>
</dbReference>
<dbReference type="Gene3D" id="1.10.287.130">
    <property type="match status" value="1"/>
</dbReference>
<dbReference type="InterPro" id="IPR036890">
    <property type="entry name" value="HATPase_C_sf"/>
</dbReference>
<dbReference type="SUPFAM" id="SSF63829">
    <property type="entry name" value="Calcium-dependent phosphotriesterase"/>
    <property type="match status" value="2"/>
</dbReference>
<protein>
    <recommendedName>
        <fullName evidence="2">histidine kinase</fullName>
        <ecNumber evidence="2">2.7.13.3</ecNumber>
    </recommendedName>
</protein>
<dbReference type="PRINTS" id="PR00344">
    <property type="entry name" value="BCTRLSENSOR"/>
</dbReference>
<dbReference type="EC" id="2.7.13.3" evidence="2"/>
<keyword evidence="5" id="KW-0238">DNA-binding</keyword>
<dbReference type="InterPro" id="IPR009057">
    <property type="entry name" value="Homeodomain-like_sf"/>
</dbReference>
<evidence type="ECO:0000256" key="3">
    <source>
        <dbReference type="ARBA" id="ARBA00022553"/>
    </source>
</evidence>
<feature type="chain" id="PRO_5045346100" description="histidine kinase" evidence="8">
    <location>
        <begin position="22"/>
        <end position="1380"/>
    </location>
</feature>
<accession>A0ABY4B2G4</accession>
<dbReference type="PROSITE" id="PS01124">
    <property type="entry name" value="HTH_ARAC_FAMILY_2"/>
    <property type="match status" value="1"/>
</dbReference>
<dbReference type="PANTHER" id="PTHR43547:SF2">
    <property type="entry name" value="HYBRID SIGNAL TRANSDUCTION HISTIDINE KINASE C"/>
    <property type="match status" value="1"/>
</dbReference>
<dbReference type="InterPro" id="IPR004358">
    <property type="entry name" value="Sig_transdc_His_kin-like_C"/>
</dbReference>
<evidence type="ECO:0000256" key="7">
    <source>
        <dbReference type="PROSITE-ProRule" id="PRU00169"/>
    </source>
</evidence>
<keyword evidence="12" id="KW-0547">Nucleotide-binding</keyword>
<dbReference type="PROSITE" id="PS50109">
    <property type="entry name" value="HIS_KIN"/>
    <property type="match status" value="1"/>
</dbReference>
<evidence type="ECO:0000256" key="8">
    <source>
        <dbReference type="SAM" id="SignalP"/>
    </source>
</evidence>
<dbReference type="CDD" id="cd00082">
    <property type="entry name" value="HisKA"/>
    <property type="match status" value="1"/>
</dbReference>
<evidence type="ECO:0000313" key="13">
    <source>
        <dbReference type="Proteomes" id="UP000831390"/>
    </source>
</evidence>
<evidence type="ECO:0000256" key="6">
    <source>
        <dbReference type="ARBA" id="ARBA00023163"/>
    </source>
</evidence>
<dbReference type="Pfam" id="PF12833">
    <property type="entry name" value="HTH_18"/>
    <property type="match status" value="1"/>
</dbReference>
<dbReference type="CDD" id="cd00075">
    <property type="entry name" value="HATPase"/>
    <property type="match status" value="1"/>
</dbReference>
<dbReference type="InterPro" id="IPR013783">
    <property type="entry name" value="Ig-like_fold"/>
</dbReference>
<dbReference type="PANTHER" id="PTHR43547">
    <property type="entry name" value="TWO-COMPONENT HISTIDINE KINASE"/>
    <property type="match status" value="1"/>
</dbReference>